<comment type="caution">
    <text evidence="1">The sequence shown here is derived from an EMBL/GenBank/DDBJ whole genome shotgun (WGS) entry which is preliminary data.</text>
</comment>
<evidence type="ECO:0000313" key="1">
    <source>
        <dbReference type="EMBL" id="GIY93394.1"/>
    </source>
</evidence>
<name>A0AAV4XHY9_CAEEX</name>
<evidence type="ECO:0000313" key="2">
    <source>
        <dbReference type="Proteomes" id="UP001054945"/>
    </source>
</evidence>
<dbReference type="EMBL" id="BPLR01000262">
    <property type="protein sequence ID" value="GIY93394.1"/>
    <property type="molecule type" value="Genomic_DNA"/>
</dbReference>
<organism evidence="1 2">
    <name type="scientific">Caerostris extrusa</name>
    <name type="common">Bark spider</name>
    <name type="synonym">Caerostris bankana</name>
    <dbReference type="NCBI Taxonomy" id="172846"/>
    <lineage>
        <taxon>Eukaryota</taxon>
        <taxon>Metazoa</taxon>
        <taxon>Ecdysozoa</taxon>
        <taxon>Arthropoda</taxon>
        <taxon>Chelicerata</taxon>
        <taxon>Arachnida</taxon>
        <taxon>Araneae</taxon>
        <taxon>Araneomorphae</taxon>
        <taxon>Entelegynae</taxon>
        <taxon>Araneoidea</taxon>
        <taxon>Araneidae</taxon>
        <taxon>Caerostris</taxon>
    </lineage>
</organism>
<protein>
    <submittedName>
        <fullName evidence="1">Uncharacterized protein</fullName>
    </submittedName>
</protein>
<gene>
    <name evidence="1" type="ORF">CEXT_34571</name>
</gene>
<accession>A0AAV4XHY9</accession>
<dbReference type="Proteomes" id="UP001054945">
    <property type="component" value="Unassembled WGS sequence"/>
</dbReference>
<dbReference type="AlphaFoldDB" id="A0AAV4XHY9"/>
<sequence>MVRSREIRDHGYPDKEIKSAPGGTVFVNDSSLRLMNVVGNCMDTYSSSLPAGMSARSCLRGLSMCEQHISGL</sequence>
<proteinExistence type="predicted"/>
<reference evidence="1 2" key="1">
    <citation type="submission" date="2021-06" db="EMBL/GenBank/DDBJ databases">
        <title>Caerostris extrusa draft genome.</title>
        <authorList>
            <person name="Kono N."/>
            <person name="Arakawa K."/>
        </authorList>
    </citation>
    <scope>NUCLEOTIDE SEQUENCE [LARGE SCALE GENOMIC DNA]</scope>
</reference>
<keyword evidence="2" id="KW-1185">Reference proteome</keyword>